<dbReference type="PANTHER" id="PTHR42785">
    <property type="entry name" value="DNA TOPOISOMERASE, TYPE IA, CORE"/>
    <property type="match status" value="1"/>
</dbReference>
<evidence type="ECO:0000256" key="2">
    <source>
        <dbReference type="ARBA" id="ARBA00009446"/>
    </source>
</evidence>
<evidence type="ECO:0000313" key="15">
    <source>
        <dbReference type="Proteomes" id="UP000199184"/>
    </source>
</evidence>
<dbReference type="InterPro" id="IPR013824">
    <property type="entry name" value="Topo_IA_cen_sub1"/>
</dbReference>
<dbReference type="InterPro" id="IPR013825">
    <property type="entry name" value="Topo_IA_cen_sub2"/>
</dbReference>
<feature type="compositionally biased region" description="Basic residues" evidence="11">
    <location>
        <begin position="890"/>
        <end position="900"/>
    </location>
</feature>
<comment type="subunit">
    <text evidence="10">Monomer.</text>
</comment>
<dbReference type="InterPro" id="IPR013497">
    <property type="entry name" value="Topo_IA_cen"/>
</dbReference>
<comment type="similarity">
    <text evidence="2 10">Belongs to the type IA topoisomerase family.</text>
</comment>
<dbReference type="GO" id="GO:0005694">
    <property type="term" value="C:chromosome"/>
    <property type="evidence" value="ECO:0007669"/>
    <property type="project" value="InterPro"/>
</dbReference>
<dbReference type="InterPro" id="IPR034149">
    <property type="entry name" value="TOPRIM_TopoI"/>
</dbReference>
<dbReference type="InterPro" id="IPR003602">
    <property type="entry name" value="Topo_IA_DNA-bd_dom"/>
</dbReference>
<dbReference type="InterPro" id="IPR013826">
    <property type="entry name" value="Topo_IA_cen_sub3"/>
</dbReference>
<evidence type="ECO:0000256" key="11">
    <source>
        <dbReference type="SAM" id="MobiDB-lite"/>
    </source>
</evidence>
<dbReference type="Pfam" id="PF01396">
    <property type="entry name" value="Zn_ribbon_Top1"/>
    <property type="match status" value="1"/>
</dbReference>
<reference evidence="15" key="1">
    <citation type="submission" date="2016-08" db="EMBL/GenBank/DDBJ databases">
        <authorList>
            <person name="Varghese N."/>
            <person name="Submissions Spin"/>
        </authorList>
    </citation>
    <scope>NUCLEOTIDE SEQUENCE [LARGE SCALE GENOMIC DNA]</scope>
    <source>
        <strain evidence="15">ERR11</strain>
    </source>
</reference>
<comment type="catalytic activity">
    <reaction evidence="1 10">
        <text>ATP-independent breakage of single-stranded DNA, followed by passage and rejoining.</text>
        <dbReference type="EC" id="5.6.2.1"/>
    </reaction>
</comment>
<evidence type="ECO:0000256" key="6">
    <source>
        <dbReference type="ARBA" id="ARBA00022842"/>
    </source>
</evidence>
<keyword evidence="4" id="KW-0863">Zinc-finger</keyword>
<dbReference type="Proteomes" id="UP000199184">
    <property type="component" value="Unassembled WGS sequence"/>
</dbReference>
<dbReference type="GO" id="GO:0003677">
    <property type="term" value="F:DNA binding"/>
    <property type="evidence" value="ECO:0007669"/>
    <property type="project" value="UniProtKB-KW"/>
</dbReference>
<dbReference type="GO" id="GO:0006265">
    <property type="term" value="P:DNA topological change"/>
    <property type="evidence" value="ECO:0007669"/>
    <property type="project" value="UniProtKB-UniRule"/>
</dbReference>
<dbReference type="Pfam" id="PF13368">
    <property type="entry name" value="Toprim_C_rpt"/>
    <property type="match status" value="3"/>
</dbReference>
<evidence type="ECO:0000256" key="3">
    <source>
        <dbReference type="ARBA" id="ARBA00022723"/>
    </source>
</evidence>
<accession>A0A1C3XT82</accession>
<dbReference type="GO" id="GO:0003917">
    <property type="term" value="F:DNA topoisomerase type I (single strand cut, ATP-independent) activity"/>
    <property type="evidence" value="ECO:0007669"/>
    <property type="project" value="UniProtKB-UniRule"/>
</dbReference>
<evidence type="ECO:0000256" key="10">
    <source>
        <dbReference type="HAMAP-Rule" id="MF_00952"/>
    </source>
</evidence>
<feature type="domain" description="Toprim" evidence="12">
    <location>
        <begin position="26"/>
        <end position="140"/>
    </location>
</feature>
<dbReference type="Gene3D" id="1.10.460.10">
    <property type="entry name" value="Topoisomerase I, domain 2"/>
    <property type="match status" value="1"/>
</dbReference>
<evidence type="ECO:0000256" key="8">
    <source>
        <dbReference type="ARBA" id="ARBA00023125"/>
    </source>
</evidence>
<dbReference type="PRINTS" id="PR00417">
    <property type="entry name" value="PRTPISMRASEI"/>
</dbReference>
<dbReference type="AlphaFoldDB" id="A0A1C3XT82"/>
<dbReference type="EC" id="5.6.2.1" evidence="10"/>
<dbReference type="InterPro" id="IPR006171">
    <property type="entry name" value="TOPRIM_dom"/>
</dbReference>
<dbReference type="InterPro" id="IPR003601">
    <property type="entry name" value="Topo_IA_2"/>
</dbReference>
<feature type="compositionally biased region" description="Basic and acidic residues" evidence="11">
    <location>
        <begin position="876"/>
        <end position="889"/>
    </location>
</feature>
<evidence type="ECO:0000313" key="14">
    <source>
        <dbReference type="EMBL" id="SCB55481.1"/>
    </source>
</evidence>
<keyword evidence="3" id="KW-0479">Metal-binding</keyword>
<feature type="site" description="Interaction with DNA" evidence="10">
    <location>
        <position position="182"/>
    </location>
</feature>
<organism evidence="14 15">
    <name type="scientific">Bradyrhizobium shewense</name>
    <dbReference type="NCBI Taxonomy" id="1761772"/>
    <lineage>
        <taxon>Bacteria</taxon>
        <taxon>Pseudomonadati</taxon>
        <taxon>Pseudomonadota</taxon>
        <taxon>Alphaproteobacteria</taxon>
        <taxon>Hyphomicrobiales</taxon>
        <taxon>Nitrobacteraceae</taxon>
        <taxon>Bradyrhizobium</taxon>
    </lineage>
</organism>
<comment type="caution">
    <text evidence="10">Lacks conserved residue(s) required for the propagation of feature annotation.</text>
</comment>
<feature type="region of interest" description="Disordered" evidence="11">
    <location>
        <begin position="700"/>
        <end position="720"/>
    </location>
</feature>
<name>A0A1C3XT82_9BRAD</name>
<dbReference type="GO" id="GO:0008270">
    <property type="term" value="F:zinc ion binding"/>
    <property type="evidence" value="ECO:0007669"/>
    <property type="project" value="UniProtKB-KW"/>
</dbReference>
<dbReference type="SMART" id="SM00437">
    <property type="entry name" value="TOP1Ac"/>
    <property type="match status" value="1"/>
</dbReference>
<feature type="domain" description="Topo IA-type catalytic" evidence="13">
    <location>
        <begin position="156"/>
        <end position="593"/>
    </location>
</feature>
<keyword evidence="5" id="KW-0862">Zinc</keyword>
<dbReference type="HAMAP" id="MF_00952">
    <property type="entry name" value="Topoisom_1_prok"/>
    <property type="match status" value="1"/>
</dbReference>
<dbReference type="CDD" id="cd00186">
    <property type="entry name" value="TOP1Ac"/>
    <property type="match status" value="1"/>
</dbReference>
<keyword evidence="7 10" id="KW-0799">Topoisomerase</keyword>
<feature type="site" description="Interaction with DNA" evidence="10">
    <location>
        <position position="170"/>
    </location>
</feature>
<feature type="region of interest" description="Disordered" evidence="11">
    <location>
        <begin position="859"/>
        <end position="938"/>
    </location>
</feature>
<evidence type="ECO:0000256" key="1">
    <source>
        <dbReference type="ARBA" id="ARBA00000213"/>
    </source>
</evidence>
<dbReference type="SMART" id="SM00436">
    <property type="entry name" value="TOP1Bc"/>
    <property type="match status" value="1"/>
</dbReference>
<feature type="site" description="Interaction with DNA" evidence="10">
    <location>
        <position position="525"/>
    </location>
</feature>
<feature type="site" description="Interaction with DNA" evidence="10">
    <location>
        <position position="167"/>
    </location>
</feature>
<dbReference type="SMART" id="SM00493">
    <property type="entry name" value="TOPRIM"/>
    <property type="match status" value="1"/>
</dbReference>
<dbReference type="Gene3D" id="1.10.290.10">
    <property type="entry name" value="Topoisomerase I, domain 4"/>
    <property type="match status" value="1"/>
</dbReference>
<dbReference type="InterPro" id="IPR025589">
    <property type="entry name" value="Toprim_C_rpt"/>
</dbReference>
<feature type="compositionally biased region" description="Low complexity" evidence="11">
    <location>
        <begin position="908"/>
        <end position="929"/>
    </location>
</feature>
<dbReference type="InterPro" id="IPR028612">
    <property type="entry name" value="Topoisom_1_IA"/>
</dbReference>
<dbReference type="Pfam" id="PF01751">
    <property type="entry name" value="Toprim"/>
    <property type="match status" value="1"/>
</dbReference>
<evidence type="ECO:0000256" key="4">
    <source>
        <dbReference type="ARBA" id="ARBA00022771"/>
    </source>
</evidence>
<keyword evidence="8 10" id="KW-0238">DNA-binding</keyword>
<dbReference type="PANTHER" id="PTHR42785:SF1">
    <property type="entry name" value="DNA TOPOISOMERASE"/>
    <property type="match status" value="1"/>
</dbReference>
<dbReference type="SUPFAM" id="SSF57783">
    <property type="entry name" value="Zinc beta-ribbon"/>
    <property type="match status" value="1"/>
</dbReference>
<dbReference type="PROSITE" id="PS00396">
    <property type="entry name" value="TOPO_IA_1"/>
    <property type="match status" value="1"/>
</dbReference>
<dbReference type="Gene3D" id="3.30.65.10">
    <property type="entry name" value="Bacterial Topoisomerase I, domain 1"/>
    <property type="match status" value="1"/>
</dbReference>
<feature type="region of interest" description="Interaction with DNA" evidence="10">
    <location>
        <begin position="190"/>
        <end position="195"/>
    </location>
</feature>
<proteinExistence type="inferred from homology"/>
<dbReference type="Gene3D" id="2.70.20.10">
    <property type="entry name" value="Topoisomerase I, domain 3"/>
    <property type="match status" value="1"/>
</dbReference>
<protein>
    <recommendedName>
        <fullName evidence="10">DNA topoisomerase 1</fullName>
        <ecNumber evidence="10">5.6.2.1</ecNumber>
    </recommendedName>
    <alternativeName>
        <fullName evidence="10">DNA topoisomerase I</fullName>
    </alternativeName>
</protein>
<dbReference type="InterPro" id="IPR000380">
    <property type="entry name" value="Topo_IA"/>
</dbReference>
<evidence type="ECO:0000259" key="13">
    <source>
        <dbReference type="PROSITE" id="PS52039"/>
    </source>
</evidence>
<dbReference type="Pfam" id="PF01131">
    <property type="entry name" value="Topoisom_bac"/>
    <property type="match status" value="1"/>
</dbReference>
<keyword evidence="6" id="KW-0460">Magnesium</keyword>
<dbReference type="PROSITE" id="PS52039">
    <property type="entry name" value="TOPO_IA_2"/>
    <property type="match status" value="1"/>
</dbReference>
<dbReference type="CDD" id="cd03363">
    <property type="entry name" value="TOPRIM_TopoIA_TopoI"/>
    <property type="match status" value="1"/>
</dbReference>
<feature type="compositionally biased region" description="Basic and acidic residues" evidence="11">
    <location>
        <begin position="700"/>
        <end position="710"/>
    </location>
</feature>
<feature type="site" description="Interaction with DNA" evidence="10">
    <location>
        <position position="166"/>
    </location>
</feature>
<feature type="site" description="Interaction with DNA" evidence="10">
    <location>
        <position position="330"/>
    </location>
</feature>
<evidence type="ECO:0000256" key="9">
    <source>
        <dbReference type="ARBA" id="ARBA00023235"/>
    </source>
</evidence>
<dbReference type="SUPFAM" id="SSF56712">
    <property type="entry name" value="Prokaryotic type I DNA topoisomerase"/>
    <property type="match status" value="1"/>
</dbReference>
<keyword evidence="9 10" id="KW-0413">Isomerase</keyword>
<dbReference type="InterPro" id="IPR023406">
    <property type="entry name" value="Topo_IA_AS"/>
</dbReference>
<feature type="compositionally biased region" description="Basic residues" evidence="11">
    <location>
        <begin position="861"/>
        <end position="875"/>
    </location>
</feature>
<dbReference type="InterPro" id="IPR023405">
    <property type="entry name" value="Topo_IA_core_domain"/>
</dbReference>
<feature type="region of interest" description="Disordered" evidence="11">
    <location>
        <begin position="371"/>
        <end position="392"/>
    </location>
</feature>
<evidence type="ECO:0000256" key="7">
    <source>
        <dbReference type="ARBA" id="ARBA00023029"/>
    </source>
</evidence>
<feature type="active site" description="O-(5'-phospho-DNA)-tyrosine intermediate" evidence="10">
    <location>
        <position position="328"/>
    </location>
</feature>
<comment type="function">
    <text evidence="10">Releases the supercoiling and torsional tension of DNA, which is introduced during the DNA replication and transcription, by transiently cleaving and rejoining one strand of the DNA duplex. Introduces a single-strand break via transesterification at a target site in duplex DNA. The scissile phosphodiester is attacked by the catalytic tyrosine of the enzyme, resulting in the formation of a DNA-(5'-phosphotyrosyl)-enzyme intermediate and the expulsion of a 3'-OH DNA strand. The free DNA strand then undergoes passage around the unbroken strand, thus removing DNA supercoils. Finally, in the religation step, the DNA 3'-OH attacks the covalent intermediate to expel the active-site tyrosine and restore the DNA phosphodiester backbone.</text>
</comment>
<dbReference type="PROSITE" id="PS50880">
    <property type="entry name" value="TOPRIM"/>
    <property type="match status" value="1"/>
</dbReference>
<dbReference type="InterPro" id="IPR013498">
    <property type="entry name" value="Topo_IA_Znf"/>
</dbReference>
<dbReference type="Gene3D" id="3.40.50.140">
    <property type="match status" value="1"/>
</dbReference>
<evidence type="ECO:0000256" key="5">
    <source>
        <dbReference type="ARBA" id="ARBA00022833"/>
    </source>
</evidence>
<dbReference type="EMBL" id="FMAI01000042">
    <property type="protein sequence ID" value="SCB55481.1"/>
    <property type="molecule type" value="Genomic_DNA"/>
</dbReference>
<dbReference type="InterPro" id="IPR005733">
    <property type="entry name" value="TopoI_bac-type"/>
</dbReference>
<keyword evidence="15" id="KW-1185">Reference proteome</keyword>
<dbReference type="NCBIfam" id="TIGR01051">
    <property type="entry name" value="topA_bact"/>
    <property type="match status" value="1"/>
</dbReference>
<sequence>MFGAKRPTRVLSFSASDFPVSYWNYMNIVIVESPAKAKTINKYLGSSYEVLASFGHVRDLPAKNGSVDPDANFKMIWEVDPKAAGRLNDIAKSLKNADRLILATDPDREGEAISWHVLEVLKEKRALKDQKIERVVFNAITKQAVSDAMKHPRQIDGALVDAYMARRALDYLVGFTLSPVLWRKLPGARSAGRVQSVALRLVCDRELEIEKFVAREYWSLIATLLTPRGDAFEARLVGADGKKIQRLDIGTGAEAEDFKKALETAAYAVTSVDAKPARRNPQAPFTTSTLQQEASRKYGFAPAHTMRIAQRLYEGIDIGGETTGLITYMRTDGVQIAPEAITQARKVIGEDYGNAYVPDAPRQYQAKAKNAQEAHEAIRPTDMSRRPDSMSRKLDADQARLYELIWKRTIASQMESAELERTTVDITAKAGSRTLELRATGQVVKFDGFLALYQEGRDDEEDEDSRRLPAMSPNDALKRQSLSVTQHFTEPPPRFSEASLVKRMEELGIGRPSTYASILQVLKDRGYVKLEKKRLHGEDKGRVVIAFLESFFARYVEYDFTAGLEEQLDRISNNEISWQQVLKDFWTGFIGAVDDIKDLRVAQVLDVLDEMLGPHIYPPRADGGDVRQCPNCGTGRLNLKAGKFGAFVGCSNYPECRYTRQLAADGETTADRSLGQDPETGRDVWVKAGRFGPYIQLGEQKDYEEGEKPKRAGIPKGTSPGDVELELALKLLSLPREIGKHPETGQPITAGLGRFGPFVKHEKTYASLEAGDEVFDIGLNRAVTLIAEKVAKGPSRRFGADPGKAIGDHPSLGTVTVKSGRYGAYVTAGGVNATIPAEFEKDTITLAQAIALIDERAAKGGGKKPKKAAKPAKAKKSAEKAADGDDAAPKKKPAAKKAAKSKTESTSKARAAVSSTAKTSPTKAAATKAPAKKSAGKT</sequence>
<feature type="site" description="Interaction with DNA" evidence="10">
    <location>
        <position position="56"/>
    </location>
</feature>
<evidence type="ECO:0000259" key="12">
    <source>
        <dbReference type="PROSITE" id="PS50880"/>
    </source>
</evidence>
<gene>
    <name evidence="10" type="primary">topA</name>
    <name evidence="14" type="ORF">GA0061098_104231</name>
</gene>